<name>A0A7Y7YH35_9PSED</name>
<accession>A0A7Y7YH35</accession>
<dbReference type="EMBL" id="JACAQD010000034">
    <property type="protein sequence ID" value="NWC35671.1"/>
    <property type="molecule type" value="Genomic_DNA"/>
</dbReference>
<comment type="caution">
    <text evidence="1">The sequence shown here is derived from an EMBL/GenBank/DDBJ whole genome shotgun (WGS) entry which is preliminary data.</text>
</comment>
<protein>
    <submittedName>
        <fullName evidence="1">Uncharacterized protein</fullName>
    </submittedName>
</protein>
<reference evidence="1 2" key="1">
    <citation type="submission" date="2020-04" db="EMBL/GenBank/DDBJ databases">
        <title>Molecular characterization of pseudomonads from Agaricus bisporus reveal novel blotch 2 pathogens in Western Europe.</title>
        <authorList>
            <person name="Taparia T."/>
            <person name="Krijger M."/>
            <person name="Haynes E."/>
            <person name="Elpinstone J.G."/>
            <person name="Noble R."/>
            <person name="Van Der Wolf J."/>
        </authorList>
    </citation>
    <scope>NUCLEOTIDE SEQUENCE [LARGE SCALE GENOMIC DNA]</scope>
    <source>
        <strain evidence="1 2">IPO3737</strain>
    </source>
</reference>
<dbReference type="Proteomes" id="UP000520592">
    <property type="component" value="Unassembled WGS sequence"/>
</dbReference>
<proteinExistence type="predicted"/>
<gene>
    <name evidence="1" type="ORF">HX876_25180</name>
</gene>
<sequence length="131" mass="14876">MNTKRSTSPDSELKIDYRLFVGSQEIYLPYAQQVKLALFRIARGDHIVISNVEYRVNNKEYTTGPTKIHAVIFANPAEPSPTVEWDSSAESSYWKAGDRYKDVSGKSFLIERVIYTRFTGTQFSVGMRLAG</sequence>
<evidence type="ECO:0000313" key="2">
    <source>
        <dbReference type="Proteomes" id="UP000520592"/>
    </source>
</evidence>
<evidence type="ECO:0000313" key="1">
    <source>
        <dbReference type="EMBL" id="NWC35671.1"/>
    </source>
</evidence>
<dbReference type="RefSeq" id="WP_177061730.1">
    <property type="nucleotide sequence ID" value="NZ_JACAPS010000041.1"/>
</dbReference>
<dbReference type="AlphaFoldDB" id="A0A7Y7YH35"/>
<organism evidence="1 2">
    <name type="scientific">Pseudomonas gingeri</name>
    <dbReference type="NCBI Taxonomy" id="117681"/>
    <lineage>
        <taxon>Bacteria</taxon>
        <taxon>Pseudomonadati</taxon>
        <taxon>Pseudomonadota</taxon>
        <taxon>Gammaproteobacteria</taxon>
        <taxon>Pseudomonadales</taxon>
        <taxon>Pseudomonadaceae</taxon>
        <taxon>Pseudomonas</taxon>
    </lineage>
</organism>